<dbReference type="SUPFAM" id="SSF53850">
    <property type="entry name" value="Periplasmic binding protein-like II"/>
    <property type="match status" value="1"/>
</dbReference>
<protein>
    <submittedName>
        <fullName evidence="3">Thiamine biosynthesis protein</fullName>
    </submittedName>
</protein>
<dbReference type="AlphaFoldDB" id="A0A7M4DSZ2"/>
<dbReference type="EMBL" id="CACRYJ010000071">
    <property type="protein sequence ID" value="VZO40586.1"/>
    <property type="molecule type" value="Genomic_DNA"/>
</dbReference>
<proteinExistence type="predicted"/>
<dbReference type="InterPro" id="IPR027939">
    <property type="entry name" value="NMT1/THI5"/>
</dbReference>
<dbReference type="Proteomes" id="UP000419743">
    <property type="component" value="Unassembled WGS sequence"/>
</dbReference>
<evidence type="ECO:0000313" key="3">
    <source>
        <dbReference type="EMBL" id="VZO40586.1"/>
    </source>
</evidence>
<dbReference type="PANTHER" id="PTHR31528">
    <property type="entry name" value="4-AMINO-5-HYDROXYMETHYL-2-METHYLPYRIMIDINE PHOSPHATE SYNTHASE THI11-RELATED"/>
    <property type="match status" value="1"/>
</dbReference>
<sequence length="340" mass="34757">MALTAHPVRILAALTGAAALTLALGACGADEPDGGATDLPALTIGLTYVPNVQFAPFYVAAQQGYFTDAGVDVTLRHHGESEDLFGALAGGTEDVVVAGGDEMLQARSQGTPVVSIATLYQTYPVTLIVPEDSEIDSAADLAGHSIGVPGPFGETYFGLLAMLDAAGLSTDDVTIEHVGFTQQSALAEGHVDAVMGYANNDIPQFQATGLAVRGVPIGTDIPLVGIGLGTTDDVLAAEPDALAAVITAVGRAVADIATDPQVAVDAAAEEVPGTVTAEQEAITLATAEETIPLYGELQGPWGTQDDVTWEEMAEFMTRTGLITEPVSASEAHTNDLIGAE</sequence>
<comment type="caution">
    <text evidence="3">The sequence shown here is derived from an EMBL/GenBank/DDBJ whole genome shotgun (WGS) entry which is preliminary data.</text>
</comment>
<evidence type="ECO:0000259" key="2">
    <source>
        <dbReference type="Pfam" id="PF09084"/>
    </source>
</evidence>
<dbReference type="RefSeq" id="WP_156743833.1">
    <property type="nucleotide sequence ID" value="NZ_CACRYJ010000071.1"/>
</dbReference>
<feature type="signal peptide" evidence="1">
    <location>
        <begin position="1"/>
        <end position="28"/>
    </location>
</feature>
<evidence type="ECO:0000313" key="4">
    <source>
        <dbReference type="Proteomes" id="UP000419743"/>
    </source>
</evidence>
<accession>A0A7M4DSZ2</accession>
<dbReference type="Gene3D" id="3.40.190.10">
    <property type="entry name" value="Periplasmic binding protein-like II"/>
    <property type="match status" value="2"/>
</dbReference>
<dbReference type="PANTHER" id="PTHR31528:SF15">
    <property type="entry name" value="RIBOFLAVIN-BINDING PROTEIN RIBY"/>
    <property type="match status" value="1"/>
</dbReference>
<dbReference type="Pfam" id="PF09084">
    <property type="entry name" value="NMT1"/>
    <property type="match status" value="1"/>
</dbReference>
<reference evidence="3 4" key="1">
    <citation type="submission" date="2019-11" db="EMBL/GenBank/DDBJ databases">
        <authorList>
            <person name="Criscuolo A."/>
        </authorList>
    </citation>
    <scope>NUCLEOTIDE SEQUENCE [LARGE SCALE GENOMIC DNA]</scope>
    <source>
        <strain evidence="3">CIP111667</strain>
    </source>
</reference>
<name>A0A7M4DSZ2_9MICO</name>
<dbReference type="InterPro" id="IPR015168">
    <property type="entry name" value="SsuA/THI5"/>
</dbReference>
<feature type="domain" description="SsuA/THI5-like" evidence="2">
    <location>
        <begin position="51"/>
        <end position="262"/>
    </location>
</feature>
<feature type="chain" id="PRO_5029846272" evidence="1">
    <location>
        <begin position="29"/>
        <end position="340"/>
    </location>
</feature>
<evidence type="ECO:0000256" key="1">
    <source>
        <dbReference type="SAM" id="SignalP"/>
    </source>
</evidence>
<organism evidence="3 4">
    <name type="scientific">Occultella aeris</name>
    <dbReference type="NCBI Taxonomy" id="2761496"/>
    <lineage>
        <taxon>Bacteria</taxon>
        <taxon>Bacillati</taxon>
        <taxon>Actinomycetota</taxon>
        <taxon>Actinomycetes</taxon>
        <taxon>Micrococcales</taxon>
        <taxon>Ruaniaceae</taxon>
        <taxon>Occultella</taxon>
    </lineage>
</organism>
<keyword evidence="1" id="KW-0732">Signal</keyword>
<gene>
    <name evidence="3" type="ORF">HALOF300_05294</name>
</gene>
<keyword evidence="4" id="KW-1185">Reference proteome</keyword>
<dbReference type="GO" id="GO:0009228">
    <property type="term" value="P:thiamine biosynthetic process"/>
    <property type="evidence" value="ECO:0007669"/>
    <property type="project" value="InterPro"/>
</dbReference>